<organism evidence="1 2">
    <name type="scientific">Stackebrandtia endophytica</name>
    <dbReference type="NCBI Taxonomy" id="1496996"/>
    <lineage>
        <taxon>Bacteria</taxon>
        <taxon>Bacillati</taxon>
        <taxon>Actinomycetota</taxon>
        <taxon>Actinomycetes</taxon>
        <taxon>Glycomycetales</taxon>
        <taxon>Glycomycetaceae</taxon>
        <taxon>Stackebrandtia</taxon>
    </lineage>
</organism>
<accession>A0A543AQB6</accession>
<keyword evidence="2" id="KW-1185">Reference proteome</keyword>
<name>A0A543AQB6_9ACTN</name>
<protein>
    <submittedName>
        <fullName evidence="1">Uncharacterized protein</fullName>
    </submittedName>
</protein>
<dbReference type="AlphaFoldDB" id="A0A543AQB6"/>
<proteinExistence type="predicted"/>
<evidence type="ECO:0000313" key="2">
    <source>
        <dbReference type="Proteomes" id="UP000317043"/>
    </source>
</evidence>
<dbReference type="InParanoid" id="A0A543AQB6"/>
<gene>
    <name evidence="1" type="ORF">FB566_0222</name>
</gene>
<reference evidence="1 2" key="1">
    <citation type="submission" date="2019-06" db="EMBL/GenBank/DDBJ databases">
        <title>Sequencing the genomes of 1000 actinobacteria strains.</title>
        <authorList>
            <person name="Klenk H.-P."/>
        </authorList>
    </citation>
    <scope>NUCLEOTIDE SEQUENCE [LARGE SCALE GENOMIC DNA]</scope>
    <source>
        <strain evidence="1 2">DSM 45928</strain>
    </source>
</reference>
<comment type="caution">
    <text evidence="1">The sequence shown here is derived from an EMBL/GenBank/DDBJ whole genome shotgun (WGS) entry which is preliminary data.</text>
</comment>
<evidence type="ECO:0000313" key="1">
    <source>
        <dbReference type="EMBL" id="TQL74736.1"/>
    </source>
</evidence>
<sequence>MAVTWRFIARSHWTNASNIAKTLGPRESLAADTLM</sequence>
<dbReference type="EMBL" id="VFOW01000001">
    <property type="protein sequence ID" value="TQL74736.1"/>
    <property type="molecule type" value="Genomic_DNA"/>
</dbReference>
<dbReference type="Proteomes" id="UP000317043">
    <property type="component" value="Unassembled WGS sequence"/>
</dbReference>